<dbReference type="AlphaFoldDB" id="A0A848LQ57"/>
<organism evidence="1 2">
    <name type="scientific">Pyxidicoccus fallax</name>
    <dbReference type="NCBI Taxonomy" id="394095"/>
    <lineage>
        <taxon>Bacteria</taxon>
        <taxon>Pseudomonadati</taxon>
        <taxon>Myxococcota</taxon>
        <taxon>Myxococcia</taxon>
        <taxon>Myxococcales</taxon>
        <taxon>Cystobacterineae</taxon>
        <taxon>Myxococcaceae</taxon>
        <taxon>Pyxidicoccus</taxon>
    </lineage>
</organism>
<evidence type="ECO:0000313" key="2">
    <source>
        <dbReference type="Proteomes" id="UP000518300"/>
    </source>
</evidence>
<name>A0A848LQ57_9BACT</name>
<keyword evidence="2" id="KW-1185">Reference proteome</keyword>
<dbReference type="EMBL" id="JABBJJ010000206">
    <property type="protein sequence ID" value="NMO19809.1"/>
    <property type="molecule type" value="Genomic_DNA"/>
</dbReference>
<reference evidence="1 2" key="1">
    <citation type="submission" date="2020-04" db="EMBL/GenBank/DDBJ databases">
        <title>Draft genome of Pyxidicoccus fallax type strain.</title>
        <authorList>
            <person name="Whitworth D.E."/>
        </authorList>
    </citation>
    <scope>NUCLEOTIDE SEQUENCE [LARGE SCALE GENOMIC DNA]</scope>
    <source>
        <strain evidence="1 2">DSM 14698</strain>
    </source>
</reference>
<dbReference type="RefSeq" id="WP_169349048.1">
    <property type="nucleotide sequence ID" value="NZ_JABBJJ010000206.1"/>
</dbReference>
<accession>A0A848LQ57</accession>
<evidence type="ECO:0000313" key="1">
    <source>
        <dbReference type="EMBL" id="NMO19809.1"/>
    </source>
</evidence>
<proteinExistence type="predicted"/>
<gene>
    <name evidence="1" type="ORF">HG543_33775</name>
</gene>
<protein>
    <submittedName>
        <fullName evidence="1">Uncharacterized protein</fullName>
    </submittedName>
</protein>
<comment type="caution">
    <text evidence="1">The sequence shown here is derived from an EMBL/GenBank/DDBJ whole genome shotgun (WGS) entry which is preliminary data.</text>
</comment>
<sequence length="460" mass="51568">MFLRSAAPAREDASEASGWEGLRLRLEGGLEVIEAALERYYELSTAIGKRSWKAKLRLRPELLDEAIESEPAVLAALASLKRRASREPETAGVLLYELEAARELLSAAVARRVRVGEQPLLSERLRRLRAVVLRPLPLLQKEGEQQVLVGEAVLPPPWLLATFLALGLLVAWLVSPWAVVPLLVPAFLVTYLRSGWYWLTTERLLWQPRRGDLVQVSLSSIRDSTRGPSGNVEKNLSVNRFTGTVTLHRQRLTLRHVPNAGLLAALLSIRRRKEFRHAGVSRDPRLIVAVVPVFRSMPEEAFGVTNGGPDGLLMLRPGSVVWFSKRFPGDILDSLTEAEQPGSPRAGRNQDDVPLSLRQLVDQLLLLPEEALDRMLRQLESRRYSKSLLDDVLVCRPAEVDCSFNTLLQTLQVSFADDARVLWANLSWEERHQVSRVLSLWPSWNEAAPAGLPEILPARR</sequence>
<dbReference type="Proteomes" id="UP000518300">
    <property type="component" value="Unassembled WGS sequence"/>
</dbReference>